<protein>
    <submittedName>
        <fullName evidence="2">Uncharacterized protein</fullName>
    </submittedName>
</protein>
<name>A0A4S4MN70_9APHY</name>
<evidence type="ECO:0000313" key="2">
    <source>
        <dbReference type="EMBL" id="THH26481.1"/>
    </source>
</evidence>
<comment type="caution">
    <text evidence="2">The sequence shown here is derived from an EMBL/GenBank/DDBJ whole genome shotgun (WGS) entry which is preliminary data.</text>
</comment>
<dbReference type="OrthoDB" id="3245657at2759"/>
<evidence type="ECO:0000313" key="3">
    <source>
        <dbReference type="Proteomes" id="UP000308730"/>
    </source>
</evidence>
<feature type="compositionally biased region" description="Low complexity" evidence="1">
    <location>
        <begin position="83"/>
        <end position="118"/>
    </location>
</feature>
<feature type="region of interest" description="Disordered" evidence="1">
    <location>
        <begin position="80"/>
        <end position="118"/>
    </location>
</feature>
<dbReference type="EMBL" id="SGPM01000343">
    <property type="protein sequence ID" value="THH26481.1"/>
    <property type="molecule type" value="Genomic_DNA"/>
</dbReference>
<proteinExistence type="predicted"/>
<organism evidence="2 3">
    <name type="scientific">Antrodiella citrinella</name>
    <dbReference type="NCBI Taxonomy" id="2447956"/>
    <lineage>
        <taxon>Eukaryota</taxon>
        <taxon>Fungi</taxon>
        <taxon>Dikarya</taxon>
        <taxon>Basidiomycota</taxon>
        <taxon>Agaricomycotina</taxon>
        <taxon>Agaricomycetes</taxon>
        <taxon>Polyporales</taxon>
        <taxon>Steccherinaceae</taxon>
        <taxon>Antrodiella</taxon>
    </lineage>
</organism>
<reference evidence="2 3" key="1">
    <citation type="submission" date="2019-02" db="EMBL/GenBank/DDBJ databases">
        <title>Genome sequencing of the rare red list fungi Antrodiella citrinella (Flaviporus citrinellus).</title>
        <authorList>
            <person name="Buettner E."/>
            <person name="Kellner H."/>
        </authorList>
    </citation>
    <scope>NUCLEOTIDE SEQUENCE [LARGE SCALE GENOMIC DNA]</scope>
    <source>
        <strain evidence="2 3">DSM 108506</strain>
    </source>
</reference>
<dbReference type="Proteomes" id="UP000308730">
    <property type="component" value="Unassembled WGS sequence"/>
</dbReference>
<keyword evidence="3" id="KW-1185">Reference proteome</keyword>
<gene>
    <name evidence="2" type="ORF">EUX98_g7708</name>
</gene>
<dbReference type="AlphaFoldDB" id="A0A4S4MN70"/>
<accession>A0A4S4MN70</accession>
<evidence type="ECO:0000256" key="1">
    <source>
        <dbReference type="SAM" id="MobiDB-lite"/>
    </source>
</evidence>
<sequence>MGTDSDMTILIDGESVGTFVQSPSQVTQYTSALVFQTTSLTNASHTFVIQNGHPNVPGMITNKLMLIDYLVYSHDDGRLEQPSVSGSASQNASGSSTSTPASPSSSVPSSSQSTRSSSPTLIPAVVVGVFLAPWSCSDSYGGIGDEAEGDEAEGDEGLGYVKIGTTEDWNPYHRTHLLCQLSLGGGKW</sequence>